<dbReference type="RefSeq" id="WP_180285318.1">
    <property type="nucleotide sequence ID" value="NZ_JABFDB010000028.1"/>
</dbReference>
<dbReference type="Proteomes" id="UP000584642">
    <property type="component" value="Unassembled WGS sequence"/>
</dbReference>
<dbReference type="InterPro" id="IPR001509">
    <property type="entry name" value="Epimerase_deHydtase"/>
</dbReference>
<dbReference type="EMBL" id="JABFDB010000028">
    <property type="protein sequence ID" value="NYZ23540.1"/>
    <property type="molecule type" value="Genomic_DNA"/>
</dbReference>
<evidence type="ECO:0000259" key="1">
    <source>
        <dbReference type="Pfam" id="PF01370"/>
    </source>
</evidence>
<keyword evidence="3" id="KW-1185">Reference proteome</keyword>
<organism evidence="2 3">
    <name type="scientific">Azospirillum oleiclasticum</name>
    <dbReference type="NCBI Taxonomy" id="2735135"/>
    <lineage>
        <taxon>Bacteria</taxon>
        <taxon>Pseudomonadati</taxon>
        <taxon>Pseudomonadota</taxon>
        <taxon>Alphaproteobacteria</taxon>
        <taxon>Rhodospirillales</taxon>
        <taxon>Azospirillaceae</taxon>
        <taxon>Azospirillum</taxon>
    </lineage>
</organism>
<name>A0ABX2TLM0_9PROT</name>
<dbReference type="Pfam" id="PF01370">
    <property type="entry name" value="Epimerase"/>
    <property type="match status" value="1"/>
</dbReference>
<dbReference type="InterPro" id="IPR050177">
    <property type="entry name" value="Lipid_A_modif_metabolic_enz"/>
</dbReference>
<accession>A0ABX2TLM0</accession>
<evidence type="ECO:0000313" key="2">
    <source>
        <dbReference type="EMBL" id="NYZ23540.1"/>
    </source>
</evidence>
<feature type="domain" description="NAD-dependent epimerase/dehydratase" evidence="1">
    <location>
        <begin position="3"/>
        <end position="237"/>
    </location>
</feature>
<dbReference type="InterPro" id="IPR036291">
    <property type="entry name" value="NAD(P)-bd_dom_sf"/>
</dbReference>
<proteinExistence type="predicted"/>
<dbReference type="PANTHER" id="PTHR43245">
    <property type="entry name" value="BIFUNCTIONAL POLYMYXIN RESISTANCE PROTEIN ARNA"/>
    <property type="match status" value="1"/>
</dbReference>
<comment type="caution">
    <text evidence="2">The sequence shown here is derived from an EMBL/GenBank/DDBJ whole genome shotgun (WGS) entry which is preliminary data.</text>
</comment>
<protein>
    <submittedName>
        <fullName evidence="2">SDR family oxidoreductase</fullName>
    </submittedName>
</protein>
<dbReference type="Gene3D" id="3.40.50.720">
    <property type="entry name" value="NAD(P)-binding Rossmann-like Domain"/>
    <property type="match status" value="1"/>
</dbReference>
<gene>
    <name evidence="2" type="ORF">HND93_27890</name>
</gene>
<reference evidence="2 3" key="1">
    <citation type="submission" date="2020-05" db="EMBL/GenBank/DDBJ databases">
        <title>Azospirillum oleiclasticum sp. nov, a nitrogen-fixing and heavy crude oil-emulsifying bacterium isolated from the crude oil of Yumen Oilfield.</title>
        <authorList>
            <person name="Wu D."/>
            <person name="Cai M."/>
            <person name="Zhang X."/>
        </authorList>
    </citation>
    <scope>NUCLEOTIDE SEQUENCE [LARGE SCALE GENOMIC DNA]</scope>
    <source>
        <strain evidence="2 3">ROY-1-1-2</strain>
    </source>
</reference>
<dbReference type="SUPFAM" id="SSF51735">
    <property type="entry name" value="NAD(P)-binding Rossmann-fold domains"/>
    <property type="match status" value="1"/>
</dbReference>
<dbReference type="CDD" id="cd08946">
    <property type="entry name" value="SDR_e"/>
    <property type="match status" value="1"/>
</dbReference>
<dbReference type="PANTHER" id="PTHR43245:SF23">
    <property type="entry name" value="NAD(P)-BINDING DOMAIN-CONTAINING PROTEIN"/>
    <property type="match status" value="1"/>
</dbReference>
<sequence length="361" mass="39675">MRVFVSGHHGYIGTVLTRLLRRAGHSVVGADMYLYDDCTYGTADPAQLSNTLVKDIRELTPADLDGVDAVIHLAGLCNDPLGDLLPAVTLEINHEATIRLADMARTAGVRRFAFSSSCSVYGAAGADWVDERSEPNPVTPYAVSKLRAEEDLRALAGDDFSPVFLRSATAYGLSPRIRFDLVVNNLTAYAVAKGEVLMKSNGMAWRPLVHIEDISRAFVAAIEAPADTVHGEVFNVGITTENYLVREIAELVEETVPGARIAYAGGADADRRSYRVDCSKIASKLPRFRPQWTVPRGIEELYRRFTDVGLTVEDFEGPKYQRLAHLKHLIAKGLVDDRLRWAPHVTLPRPERPTLPGIAVV</sequence>
<evidence type="ECO:0000313" key="3">
    <source>
        <dbReference type="Proteomes" id="UP000584642"/>
    </source>
</evidence>